<name>A0A1E5RNX6_9ASCO</name>
<dbReference type="PROSITE" id="PS50048">
    <property type="entry name" value="ZN2_CY6_FUNGAL_2"/>
    <property type="match status" value="1"/>
</dbReference>
<keyword evidence="4" id="KW-0238">DNA-binding</keyword>
<feature type="domain" description="Zn(2)-C6 fungal-type" evidence="3">
    <location>
        <begin position="8"/>
        <end position="39"/>
    </location>
</feature>
<protein>
    <submittedName>
        <fullName evidence="4">Centromere DNA-binding protein complex CBF3 subunit B</fullName>
    </submittedName>
</protein>
<dbReference type="Gene3D" id="4.10.240.10">
    <property type="entry name" value="Zn(2)-C6 fungal-type DNA-binding domain"/>
    <property type="match status" value="1"/>
</dbReference>
<evidence type="ECO:0000259" key="3">
    <source>
        <dbReference type="PROSITE" id="PS50048"/>
    </source>
</evidence>
<dbReference type="SUPFAM" id="SSF57701">
    <property type="entry name" value="Zn2/Cys6 DNA-binding domain"/>
    <property type="match status" value="1"/>
</dbReference>
<comment type="caution">
    <text evidence="4">The sequence shown here is derived from an EMBL/GenBank/DDBJ whole genome shotgun (WGS) entry which is preliminary data.</text>
</comment>
<dbReference type="Pfam" id="PF00172">
    <property type="entry name" value="Zn_clus"/>
    <property type="match status" value="1"/>
</dbReference>
<reference evidence="5" key="1">
    <citation type="journal article" date="2016" name="Genome Announc.">
        <title>Genome sequences of three species of Hanseniaspora isolated from spontaneous wine fermentations.</title>
        <authorList>
            <person name="Sternes P.R."/>
            <person name="Lee D."/>
            <person name="Kutyna D.R."/>
            <person name="Borneman A.R."/>
        </authorList>
    </citation>
    <scope>NUCLEOTIDE SEQUENCE [LARGE SCALE GENOMIC DNA]</scope>
    <source>
        <strain evidence="5">AWRI3579</strain>
    </source>
</reference>
<keyword evidence="5" id="KW-1185">Reference proteome</keyword>
<keyword evidence="2" id="KW-0539">Nucleus</keyword>
<evidence type="ECO:0000313" key="4">
    <source>
        <dbReference type="EMBL" id="OEJ88580.1"/>
    </source>
</evidence>
<dbReference type="AlphaFoldDB" id="A0A1E5RNX6"/>
<dbReference type="InterPro" id="IPR050613">
    <property type="entry name" value="Sec_Metabolite_Reg"/>
</dbReference>
<dbReference type="STRING" id="56408.A0A1E5RNX6"/>
<dbReference type="InterPro" id="IPR036864">
    <property type="entry name" value="Zn2-C6_fun-type_DNA-bd_sf"/>
</dbReference>
<dbReference type="Proteomes" id="UP000095728">
    <property type="component" value="Unassembled WGS sequence"/>
</dbReference>
<dbReference type="Pfam" id="PF16846">
    <property type="entry name" value="Cep3"/>
    <property type="match status" value="1"/>
</dbReference>
<dbReference type="InterPro" id="IPR001138">
    <property type="entry name" value="Zn2Cys6_DnaBD"/>
</dbReference>
<comment type="subcellular location">
    <subcellularLocation>
        <location evidence="1">Nucleus</location>
    </subcellularLocation>
</comment>
<gene>
    <name evidence="4" type="ORF">AWRI3579_g911</name>
</gene>
<dbReference type="GO" id="GO:0003677">
    <property type="term" value="F:DNA binding"/>
    <property type="evidence" value="ECO:0007669"/>
    <property type="project" value="UniProtKB-KW"/>
</dbReference>
<evidence type="ECO:0000313" key="5">
    <source>
        <dbReference type="Proteomes" id="UP000095728"/>
    </source>
</evidence>
<dbReference type="InterPro" id="IPR031760">
    <property type="entry name" value="Cep3_C"/>
</dbReference>
<dbReference type="GO" id="GO:0005634">
    <property type="term" value="C:nucleus"/>
    <property type="evidence" value="ECO:0007669"/>
    <property type="project" value="UniProtKB-SubCell"/>
</dbReference>
<dbReference type="PANTHER" id="PTHR31001">
    <property type="entry name" value="UNCHARACTERIZED TRANSCRIPTIONAL REGULATORY PROTEIN"/>
    <property type="match status" value="1"/>
</dbReference>
<dbReference type="InParanoid" id="A0A1E5RNX6"/>
<dbReference type="SMART" id="SM00066">
    <property type="entry name" value="GAL4"/>
    <property type="match status" value="1"/>
</dbReference>
<evidence type="ECO:0000256" key="1">
    <source>
        <dbReference type="ARBA" id="ARBA00004123"/>
    </source>
</evidence>
<dbReference type="GO" id="GO:0008270">
    <property type="term" value="F:zinc ion binding"/>
    <property type="evidence" value="ECO:0007669"/>
    <property type="project" value="InterPro"/>
</dbReference>
<dbReference type="EMBL" id="LPNM01000005">
    <property type="protein sequence ID" value="OEJ88580.1"/>
    <property type="molecule type" value="Genomic_DNA"/>
</dbReference>
<dbReference type="OrthoDB" id="1747771at2759"/>
<evidence type="ECO:0000256" key="2">
    <source>
        <dbReference type="ARBA" id="ARBA00023242"/>
    </source>
</evidence>
<dbReference type="FunCoup" id="A0A1E5RNX6">
    <property type="interactions" value="103"/>
</dbReference>
<dbReference type="GO" id="GO:0000981">
    <property type="term" value="F:DNA-binding transcription factor activity, RNA polymerase II-specific"/>
    <property type="evidence" value="ECO:0007669"/>
    <property type="project" value="InterPro"/>
</dbReference>
<organism evidence="4 5">
    <name type="scientific">Hanseniaspora osmophila</name>
    <dbReference type="NCBI Taxonomy" id="56408"/>
    <lineage>
        <taxon>Eukaryota</taxon>
        <taxon>Fungi</taxon>
        <taxon>Dikarya</taxon>
        <taxon>Ascomycota</taxon>
        <taxon>Saccharomycotina</taxon>
        <taxon>Saccharomycetes</taxon>
        <taxon>Saccharomycodales</taxon>
        <taxon>Saccharomycodaceae</taxon>
        <taxon>Hanseniaspora</taxon>
    </lineage>
</organism>
<dbReference type="CDD" id="cd00067">
    <property type="entry name" value="GAL4"/>
    <property type="match status" value="1"/>
</dbReference>
<sequence length="583" mass="68377">MSNQINRSCVRCVRKKIKCDRIIPCSNCVKRGLEDECVLPSETALSAGEMAIKESFELQILNVMHQWDYWVVQQGFCNGLLLPCKVYTLDYSKENWHPGVIKLIDLEISARLLTHSVESIGCLYLNFFPDIQELFSKFDTFLSVGDSKTSNIGDLMNEALLWSLLTLAMYYLDNSVLKELGLPNELQELSTNKLYCEFLAYTIELIQKIQHYPDVRIVQMFLILSNTFIRYEFPLFYNHFLTNVLQISQILNLNTCFKTGSGSSTTSMLIKNVSDRMWYKLLYWDYKTESFNRPISLHSSLFTSLLRHAAFLKSQNPEKYVREDSLELLQWKITSLERDLDQYTHKKPSLKTLEVIRRELEILQVKSSQIKRLQFPESENEKFDLFVINLTIFSTHWKLLQMVIVFYYQDVFSLNELFEYSNLILQTIERETKFIKHPMVLRILALLGSFHGFFYVFNKNQENHLLFKKIRELLKSLNFAKTEKYQALLALLTRFSELKNMFQTRALTDTELVQSVPIVILENDIKILTNQAENRIPNVLEDVGPVLDSAIEEHTQYDTETRNYIKSEQNKLFQILASFKDFI</sequence>
<accession>A0A1E5RNX6</accession>
<proteinExistence type="predicted"/>